<evidence type="ECO:0000256" key="1">
    <source>
        <dbReference type="SAM" id="MobiDB-lite"/>
    </source>
</evidence>
<comment type="caution">
    <text evidence="3">The sequence shown here is derived from an EMBL/GenBank/DDBJ whole genome shotgun (WGS) entry which is preliminary data.</text>
</comment>
<dbReference type="Gene3D" id="2.60.40.10">
    <property type="entry name" value="Immunoglobulins"/>
    <property type="match status" value="1"/>
</dbReference>
<dbReference type="InterPro" id="IPR013783">
    <property type="entry name" value="Ig-like_fold"/>
</dbReference>
<feature type="compositionally biased region" description="Low complexity" evidence="1">
    <location>
        <begin position="537"/>
        <end position="548"/>
    </location>
</feature>
<evidence type="ECO:0000259" key="2">
    <source>
        <dbReference type="PROSITE" id="PS50853"/>
    </source>
</evidence>
<dbReference type="InterPro" id="IPR050650">
    <property type="entry name" value="Type-II_Cytokine-TF_Rcpt"/>
</dbReference>
<dbReference type="Pfam" id="PF01108">
    <property type="entry name" value="Tissue_fac"/>
    <property type="match status" value="1"/>
</dbReference>
<dbReference type="PROSITE" id="PS50853">
    <property type="entry name" value="FN3"/>
    <property type="match status" value="1"/>
</dbReference>
<dbReference type="CDD" id="cd00063">
    <property type="entry name" value="FN3"/>
    <property type="match status" value="1"/>
</dbReference>
<dbReference type="InterPro" id="IPR003961">
    <property type="entry name" value="FN3_dom"/>
</dbReference>
<organism evidence="3 4">
    <name type="scientific">Grus japonensis</name>
    <name type="common">Japanese crane</name>
    <name type="synonym">Red-crowned crane</name>
    <dbReference type="NCBI Taxonomy" id="30415"/>
    <lineage>
        <taxon>Eukaryota</taxon>
        <taxon>Metazoa</taxon>
        <taxon>Chordata</taxon>
        <taxon>Craniata</taxon>
        <taxon>Vertebrata</taxon>
        <taxon>Euteleostomi</taxon>
        <taxon>Archelosauria</taxon>
        <taxon>Archosauria</taxon>
        <taxon>Dinosauria</taxon>
        <taxon>Saurischia</taxon>
        <taxon>Theropoda</taxon>
        <taxon>Coelurosauria</taxon>
        <taxon>Aves</taxon>
        <taxon>Neognathae</taxon>
        <taxon>Neoaves</taxon>
        <taxon>Gruiformes</taxon>
        <taxon>Gruidae</taxon>
        <taxon>Grus</taxon>
    </lineage>
</organism>
<dbReference type="SUPFAM" id="SSF49265">
    <property type="entry name" value="Fibronectin type III"/>
    <property type="match status" value="2"/>
</dbReference>
<sequence>MRPGMPLPPQNVRLEAQNFHVRLQWEPDPGSPSGAVYQVEWRRRTSHWTKADACWGNSTGSSWACELYFDKIHDIYWARVRAVAGGKLSKWAYSSELQPYRDTIVGPPKLSWVFQGHNLSVNIIMPLTPYQSKTGSYKPVDQVLLKLWYWLSLYEGDVLIQQVPCKQSGKDAPCTFRYLKPSMRYCVRTVAAGMAKEQSREAEQCMVTPAGPAGFPWVILAVLSGVFLLLSVAGFCFVQLHVFPSPSEMQLPKTLTLLNRELSVTVRVPTLEPKGDSLALLLPTMLPSHGPPAAEQTIPAVHLLLGESLSQDTSGYCANGFGPDCHQGRDPSCTHSQLGHALGSRVSSQLEGDEGARDGEDVLEPPVLVGLTRDSYTGDRDYRTSETWLSLHLQLYSECRCPALGAGNCLPLPALGRSFSQENLQESLGTAGRWVPLSSVKLPASKEEDGGQLIRALQPLHARGTELQPGDSAAQRSSSEQAAPGVPLASPRQLPQSPPSILRAAAFSGYELRPPADGEPEQAGEGTLRAPSTHITASSRAGGAARSCPGHDGCLLGPACALLGTGPGQAPVQADG</sequence>
<feature type="domain" description="Fibronectin type-III" evidence="2">
    <location>
        <begin position="8"/>
        <end position="102"/>
    </location>
</feature>
<gene>
    <name evidence="3" type="ORF">GRJ2_001996700</name>
</gene>
<dbReference type="PANTHER" id="PTHR20859:SF84">
    <property type="entry name" value="INTERFERON ALPHA_BETA RECEPTOR 2"/>
    <property type="match status" value="1"/>
</dbReference>
<dbReference type="InterPro" id="IPR036116">
    <property type="entry name" value="FN3_sf"/>
</dbReference>
<reference evidence="3 4" key="1">
    <citation type="submission" date="2024-06" db="EMBL/GenBank/DDBJ databases">
        <title>The draft genome of Grus japonensis, version 3.</title>
        <authorList>
            <person name="Nabeshima K."/>
            <person name="Suzuki S."/>
            <person name="Onuma M."/>
        </authorList>
    </citation>
    <scope>NUCLEOTIDE SEQUENCE [LARGE SCALE GENOMIC DNA]</scope>
    <source>
        <strain evidence="3 4">451A</strain>
    </source>
</reference>
<keyword evidence="4" id="KW-1185">Reference proteome</keyword>
<evidence type="ECO:0000313" key="4">
    <source>
        <dbReference type="Proteomes" id="UP001623348"/>
    </source>
</evidence>
<feature type="region of interest" description="Disordered" evidence="1">
    <location>
        <begin position="511"/>
        <end position="548"/>
    </location>
</feature>
<dbReference type="PANTHER" id="PTHR20859">
    <property type="entry name" value="INTERFERON/INTERLEUKIN RECEPTOR"/>
    <property type="match status" value="1"/>
</dbReference>
<feature type="compositionally biased region" description="Low complexity" evidence="1">
    <location>
        <begin position="472"/>
        <end position="483"/>
    </location>
</feature>
<feature type="region of interest" description="Disordered" evidence="1">
    <location>
        <begin position="344"/>
        <end position="364"/>
    </location>
</feature>
<evidence type="ECO:0000313" key="3">
    <source>
        <dbReference type="EMBL" id="GAB0195314.1"/>
    </source>
</evidence>
<feature type="region of interest" description="Disordered" evidence="1">
    <location>
        <begin position="465"/>
        <end position="498"/>
    </location>
</feature>
<name>A0ABC9XCB2_GRUJA</name>
<dbReference type="EMBL" id="BAAFJT010000012">
    <property type="protein sequence ID" value="GAB0195314.1"/>
    <property type="molecule type" value="Genomic_DNA"/>
</dbReference>
<protein>
    <submittedName>
        <fullName evidence="3">Interferon lambda receptor 1-like</fullName>
    </submittedName>
</protein>
<proteinExistence type="predicted"/>
<accession>A0ABC9XCB2</accession>
<dbReference type="Proteomes" id="UP001623348">
    <property type="component" value="Unassembled WGS sequence"/>
</dbReference>
<dbReference type="AlphaFoldDB" id="A0ABC9XCB2"/>